<evidence type="ECO:0000256" key="8">
    <source>
        <dbReference type="HAMAP-Rule" id="MF_00425"/>
    </source>
</evidence>
<comment type="similarity">
    <text evidence="8">Belongs to the NqrA family.</text>
</comment>
<dbReference type="InterPro" id="IPR022615">
    <property type="entry name" value="NqrA_C_domain"/>
</dbReference>
<evidence type="ECO:0000313" key="12">
    <source>
        <dbReference type="EMBL" id="EJP72574.1"/>
    </source>
</evidence>
<proteinExistence type="inferred from homology"/>
<accession>J4KSE7</accession>
<comment type="function">
    <text evidence="8">NQR complex catalyzes the reduction of ubiquinone-1 to ubiquinol by two successive reactions, coupled with the transport of Na(+) ions from the cytoplasm to the periplasm. NqrA to NqrE are probably involved in the second step, the conversion of ubisemiquinone to ubiquinol.</text>
</comment>
<dbReference type="EC" id="7.2.1.1" evidence="8"/>
<evidence type="ECO:0000256" key="3">
    <source>
        <dbReference type="ARBA" id="ARBA00023027"/>
    </source>
</evidence>
<dbReference type="Pfam" id="PF24836">
    <property type="entry name" value="NQRA_2nd"/>
    <property type="match status" value="1"/>
</dbReference>
<dbReference type="Pfam" id="PF05896">
    <property type="entry name" value="NQRA_N"/>
    <property type="match status" value="1"/>
</dbReference>
<dbReference type="NCBIfam" id="TIGR01936">
    <property type="entry name" value="nqrA"/>
    <property type="match status" value="1"/>
</dbReference>
<keyword evidence="2 8" id="KW-1278">Translocase</keyword>
<feature type="domain" description="Na(+)-translocating NADH-quinone reductase subunit A C-terminal" evidence="10">
    <location>
        <begin position="255"/>
        <end position="301"/>
    </location>
</feature>
<dbReference type="GO" id="GO:0006814">
    <property type="term" value="P:sodium ion transport"/>
    <property type="evidence" value="ECO:0007669"/>
    <property type="project" value="UniProtKB-UniRule"/>
</dbReference>
<evidence type="ECO:0000259" key="11">
    <source>
        <dbReference type="Pfam" id="PF24836"/>
    </source>
</evidence>
<dbReference type="InterPro" id="IPR056148">
    <property type="entry name" value="NQRA_2nd"/>
</dbReference>
<gene>
    <name evidence="8 12" type="primary">nqrA</name>
    <name evidence="12" type="ORF">NT02SARS_1080</name>
</gene>
<evidence type="ECO:0000256" key="7">
    <source>
        <dbReference type="ARBA" id="ARBA00023201"/>
    </source>
</evidence>
<dbReference type="InterPro" id="IPR008703">
    <property type="entry name" value="NqrA"/>
</dbReference>
<dbReference type="Pfam" id="PF11973">
    <property type="entry name" value="NQRA_SLBB"/>
    <property type="match status" value="1"/>
</dbReference>
<evidence type="ECO:0000256" key="5">
    <source>
        <dbReference type="ARBA" id="ARBA00023065"/>
    </source>
</evidence>
<keyword evidence="12" id="KW-0560">Oxidoreductase</keyword>
<keyword evidence="7 8" id="KW-0739">Sodium transport</keyword>
<organism evidence="12 13">
    <name type="scientific">SAR86 cluster bacterium SAR86B</name>
    <dbReference type="NCBI Taxonomy" id="1123867"/>
    <lineage>
        <taxon>Bacteria</taxon>
        <taxon>Pseudomonadati</taxon>
        <taxon>Pseudomonadota</taxon>
        <taxon>Gammaproteobacteria</taxon>
        <taxon>SAR86 cluster</taxon>
    </lineage>
</organism>
<keyword evidence="1 8" id="KW-0813">Transport</keyword>
<feature type="domain" description="NqrA N-terminal barrel-sandwich hybrid" evidence="9">
    <location>
        <begin position="3"/>
        <end position="94"/>
    </location>
</feature>
<feature type="domain" description="NqrA second alpha/beta" evidence="11">
    <location>
        <begin position="110"/>
        <end position="249"/>
    </location>
</feature>
<keyword evidence="4 8" id="KW-0915">Sodium</keyword>
<evidence type="ECO:0000256" key="1">
    <source>
        <dbReference type="ARBA" id="ARBA00022448"/>
    </source>
</evidence>
<reference evidence="12 13" key="1">
    <citation type="journal article" date="2012" name="ISME J.">
        <title>Genomic insights to SAR86, an abundant and uncultivated marine bacterial lineage.</title>
        <authorList>
            <person name="Dupont C.L."/>
            <person name="Rusch D.B."/>
            <person name="Yooseph S."/>
            <person name="Lombardo M.J."/>
            <person name="Richter R.A."/>
            <person name="Valas R."/>
            <person name="Novotny M."/>
            <person name="Yee-Greenbaum J."/>
            <person name="Selengut J.D."/>
            <person name="Haft D.H."/>
            <person name="Halpern A.L."/>
            <person name="Lasken R.S."/>
            <person name="Nealson K."/>
            <person name="Friedman R."/>
            <person name="Venter J.C."/>
        </authorList>
    </citation>
    <scope>NUCLEOTIDE SEQUENCE [LARGE SCALE GENOMIC DNA]</scope>
</reference>
<dbReference type="HOGENOM" id="CLU_046656_0_0_6"/>
<dbReference type="NCBIfam" id="NF003759">
    <property type="entry name" value="PRK05352.1-2"/>
    <property type="match status" value="1"/>
</dbReference>
<evidence type="ECO:0000259" key="10">
    <source>
        <dbReference type="Pfam" id="PF11973"/>
    </source>
</evidence>
<keyword evidence="6 8" id="KW-0830">Ubiquinone</keyword>
<sequence length="438" mass="48705">MFKIKKGLDIPISGKPSNELTDKPTSNNVGVIASDYVGMKPTMLVKVGDQVSLGQKLIEDKKNPGVFITTPATGIIKNINRGEKRAFISMEIEKNSLAEPIKFNNFIENNDYKSLLLESGYWNLFKTRPFNRTPMINDEPDSIFINLCDSNPLSINPKNIIDLEIDSFNKGMEFIDNYFSCPIHCCYSDNNIARDIDNINYHQFTGPHPSGLTGTHINYIQPVSLENKAWTIGYQEVISLGHLLINGTLKTHKYISIGGPSVSKPSLLNVQIGGNIDEITAGKVNEDARIISGSVLNGHESEGVMNYLGLFHNQISAIPDEYNDIFLNWLMPGTKLHSKLNVFLSSFITPESFIFNTATNGANRAIVPVNSYDEIMPMDILVPQFLKALVIADIETSVDLGMLDLIDEDLALCSYVCPSKYDYGSIIMSNLDKIYSEL</sequence>
<protein>
    <recommendedName>
        <fullName evidence="8">Na(+)-translocating NADH-quinone reductase subunit A</fullName>
        <shortName evidence="8">Na(+)-NQR subunit A</shortName>
        <shortName evidence="8">Na(+)-translocating NQR subunit A</shortName>
        <ecNumber evidence="8">7.2.1.1</ecNumber>
    </recommendedName>
    <alternativeName>
        <fullName evidence="8">NQR complex subunit A</fullName>
    </alternativeName>
    <alternativeName>
        <fullName evidence="8">NQR-1 subunit A</fullName>
    </alternativeName>
</protein>
<comment type="catalytic activity">
    <reaction evidence="8">
        <text>a ubiquinone + n Na(+)(in) + NADH + H(+) = a ubiquinol + n Na(+)(out) + NAD(+)</text>
        <dbReference type="Rhea" id="RHEA:47748"/>
        <dbReference type="Rhea" id="RHEA-COMP:9565"/>
        <dbReference type="Rhea" id="RHEA-COMP:9566"/>
        <dbReference type="ChEBI" id="CHEBI:15378"/>
        <dbReference type="ChEBI" id="CHEBI:16389"/>
        <dbReference type="ChEBI" id="CHEBI:17976"/>
        <dbReference type="ChEBI" id="CHEBI:29101"/>
        <dbReference type="ChEBI" id="CHEBI:57540"/>
        <dbReference type="ChEBI" id="CHEBI:57945"/>
        <dbReference type="EC" id="7.2.1.1"/>
    </reaction>
</comment>
<evidence type="ECO:0000256" key="6">
    <source>
        <dbReference type="ARBA" id="ARBA00023075"/>
    </source>
</evidence>
<dbReference type="Proteomes" id="UP000010116">
    <property type="component" value="Unassembled WGS sequence"/>
</dbReference>
<evidence type="ECO:0000259" key="9">
    <source>
        <dbReference type="Pfam" id="PF05896"/>
    </source>
</evidence>
<dbReference type="PANTHER" id="PTHR37839:SF1">
    <property type="entry name" value="NA(+)-TRANSLOCATING NADH-QUINONE REDUCTASE SUBUNIT A"/>
    <property type="match status" value="1"/>
</dbReference>
<evidence type="ECO:0000256" key="4">
    <source>
        <dbReference type="ARBA" id="ARBA00023053"/>
    </source>
</evidence>
<dbReference type="EMBL" id="JH611190">
    <property type="protein sequence ID" value="EJP72574.1"/>
    <property type="molecule type" value="Genomic_DNA"/>
</dbReference>
<dbReference type="HAMAP" id="MF_00425">
    <property type="entry name" value="NqrA"/>
    <property type="match status" value="1"/>
</dbReference>
<dbReference type="PANTHER" id="PTHR37839">
    <property type="entry name" value="NA(+)-TRANSLOCATING NADH-QUINONE REDUCTASE SUBUNIT A"/>
    <property type="match status" value="1"/>
</dbReference>
<dbReference type="GO" id="GO:0016655">
    <property type="term" value="F:oxidoreductase activity, acting on NAD(P)H, quinone or similar compound as acceptor"/>
    <property type="evidence" value="ECO:0007669"/>
    <property type="project" value="UniProtKB-UniRule"/>
</dbReference>
<evidence type="ECO:0000313" key="13">
    <source>
        <dbReference type="Proteomes" id="UP000010116"/>
    </source>
</evidence>
<dbReference type="AlphaFoldDB" id="J4KSE7"/>
<keyword evidence="5 8" id="KW-0406">Ion transport</keyword>
<comment type="subunit">
    <text evidence="8">Composed of six subunits; NqrA, NqrB, NqrC, NqrD, NqrE and NqrF.</text>
</comment>
<dbReference type="InterPro" id="IPR056147">
    <property type="entry name" value="NQRA_N"/>
</dbReference>
<name>J4KSE7_9GAMM</name>
<keyword evidence="3 8" id="KW-0520">NAD</keyword>
<evidence type="ECO:0000256" key="2">
    <source>
        <dbReference type="ARBA" id="ARBA00022967"/>
    </source>
</evidence>